<dbReference type="InterPro" id="IPR015943">
    <property type="entry name" value="WD40/YVTN_repeat-like_dom_sf"/>
</dbReference>
<keyword evidence="7" id="KW-1185">Reference proteome</keyword>
<feature type="region of interest" description="Disordered" evidence="3">
    <location>
        <begin position="337"/>
        <end position="364"/>
    </location>
</feature>
<protein>
    <submittedName>
        <fullName evidence="6">Uncharacterized protein</fullName>
    </submittedName>
</protein>
<dbReference type="PANTHER" id="PTHR10644">
    <property type="entry name" value="DNA REPAIR/RNA PROCESSING CPSF FAMILY"/>
    <property type="match status" value="1"/>
</dbReference>
<dbReference type="eggNOG" id="KOG1896">
    <property type="taxonomic scope" value="Eukaryota"/>
</dbReference>
<feature type="compositionally biased region" description="Low complexity" evidence="3">
    <location>
        <begin position="558"/>
        <end position="578"/>
    </location>
</feature>
<dbReference type="Proteomes" id="UP000019377">
    <property type="component" value="Unassembled WGS sequence"/>
</dbReference>
<evidence type="ECO:0000259" key="5">
    <source>
        <dbReference type="Pfam" id="PF10433"/>
    </source>
</evidence>
<dbReference type="Gene3D" id="2.130.10.10">
    <property type="entry name" value="YVTN repeat-like/Quinoprotein amine dehydrogenase"/>
    <property type="match status" value="2"/>
</dbReference>
<dbReference type="InterPro" id="IPR050358">
    <property type="entry name" value="RSE1/DDB1/CFT1"/>
</dbReference>
<dbReference type="OrthoDB" id="6109at2759"/>
<keyword evidence="2" id="KW-0539">Nucleus</keyword>
<feature type="region of interest" description="Disordered" evidence="3">
    <location>
        <begin position="398"/>
        <end position="421"/>
    </location>
</feature>
<feature type="region of interest" description="Disordered" evidence="3">
    <location>
        <begin position="558"/>
        <end position="579"/>
    </location>
</feature>
<feature type="region of interest" description="Disordered" evidence="3">
    <location>
        <begin position="724"/>
        <end position="764"/>
    </location>
</feature>
<dbReference type="STRING" id="1365824.V5EUY8"/>
<organism evidence="6 7">
    <name type="scientific">Kalmanozyma brasiliensis (strain GHG001)</name>
    <name type="common">Yeast</name>
    <name type="synonym">Pseudozyma brasiliensis</name>
    <dbReference type="NCBI Taxonomy" id="1365824"/>
    <lineage>
        <taxon>Eukaryota</taxon>
        <taxon>Fungi</taxon>
        <taxon>Dikarya</taxon>
        <taxon>Basidiomycota</taxon>
        <taxon>Ustilaginomycotina</taxon>
        <taxon>Ustilaginomycetes</taxon>
        <taxon>Ustilaginales</taxon>
        <taxon>Ustilaginaceae</taxon>
        <taxon>Kalmanozyma</taxon>
    </lineage>
</organism>
<reference evidence="7" key="1">
    <citation type="journal article" date="2013" name="Genome Announc.">
        <title>Draft genome sequence of Pseudozyma brasiliensis sp. nov. strain GHG001, a high producer of endo-1,4-xylanase isolated from an insect pest of sugarcane.</title>
        <authorList>
            <person name="Oliveira J.V.D.C."/>
            <person name="dos Santos R.A.C."/>
            <person name="Borges T.A."/>
            <person name="Riano-Pachon D.M."/>
            <person name="Goldman G.H."/>
        </authorList>
    </citation>
    <scope>NUCLEOTIDE SEQUENCE [LARGE SCALE GENOMIC DNA]</scope>
    <source>
        <strain evidence="7">GHG001</strain>
    </source>
</reference>
<dbReference type="GO" id="GO:0005634">
    <property type="term" value="C:nucleus"/>
    <property type="evidence" value="ECO:0007669"/>
    <property type="project" value="UniProtKB-SubCell"/>
</dbReference>
<dbReference type="EMBL" id="KI545854">
    <property type="protein sequence ID" value="EST09225.1"/>
    <property type="molecule type" value="Genomic_DNA"/>
</dbReference>
<dbReference type="InterPro" id="IPR018846">
    <property type="entry name" value="Beta-prop_RSE1/DDB1/CPSF1_1st"/>
</dbReference>
<comment type="subcellular location">
    <subcellularLocation>
        <location evidence="1">Nucleus</location>
    </subcellularLocation>
</comment>
<dbReference type="Pfam" id="PF03178">
    <property type="entry name" value="CPSF_A"/>
    <property type="match status" value="1"/>
</dbReference>
<feature type="compositionally biased region" description="Acidic residues" evidence="3">
    <location>
        <begin position="730"/>
        <end position="745"/>
    </location>
</feature>
<name>V5EUY8_KALBG</name>
<sequence length="1492" mass="160902">MARKHNLFGAVTGLQTVQTLSSDKDGRDRLLVSFKDAKLALLEWNDATDDLETVSIHTYERAPQLLNGAPHLFQPILNVDPLSRCAALLLPHDALAILPFYRDVADFDFDDDLNLDLVKDDAAAVAAAADMESLPYSPSFVLTMREVDPKIRNLQDFCFLPGFQKPTVAVLFSSTPTCTGLLAERKDTFSVYLFTLDLSASLDGTTLGSAADALDDGTIRSAHPVVTTSSALPYDCLYMVSCPQTLGGVLVVCMSSILHVDQSGRVVVTALNQWFQTISAIEPESVLDSTGIADLQSSQLIFTSETDGVLTLSSGDMYRFRCQMDGRSVEGIRLERMEESSVETEELAPAMGPPPSCLALAPRSSSSLSSTSSGYLFGASMSGDSTLYDLMPIKKPLKPEDGADADQVKAEAAASSNNDMDLDLDDDLYGASDAIGGGSAKAQNASKERMVLAVRKADEICSHGQLHSIARRKLPASEPGSSKRYGLVGACGSGSQAGLAYMDPRFVPEGRTQLVPATTSDDQSKGTRTFSKVWVVGRGADGDVQMIASDSDGGSSIAFSAPAQASSSSHSQSQQPSAWTSIKELSEGATLCAGSLLGGGAVARITASSLQVLSSDTFDVLNETTVMQPDQGSILHASLDAEQYAVIHTSDDATLLYRYDAAQQQFEPIDVSAALGATPLLSANVFRDTYGDIERARRPGAKSANGDAATASVKAAPVAVAASRPLSSLQDDDEEVDYGEDDEETFANGHAQSNGDVKPANGASSPSADPAYLFALDSDGVGSIFSLPDLQLVWKNASLAAQPQRLRYEQRSHTELASEQKAVLTMAVAQHIGDTLCITSLTSDNFLTVYRSNSWAPADEVDKARAQIRQAGRVGDEGALGLMFNKVLVHVLAAPGARSYDLDGGVKTGYRSGTVQLEPVRIPPRGEQADGGGCNALAVLGGGHEAQASILCWTEQGSYRLLDWPEGDLSSLSSIPTTQSSTASLAYCTRAGHLYLARIPPALYTSPDWLTTIHLTGRTYTHVVSHDPTHTVIAASIQPCRFILFDEDGEPIRTSNIDEETAHTLHPTHSSRGALELFIDEDRTTASDGYEFEANETVTSLETVILDAPSSFSGRKTFIAAGTTTFHGEDRTSKGSVYLFEIIEVVSSRYSIGRDLRLKLICTDDARGPVTAIAHLNGFLITTCGQKLFVRALEKEEWLISVAFLDCPLYITSIRVVKNFLLLSDAKKALMFLAFQEEPYRFVELGREVNEYHASLGGFLVHGERLALISTSGVALGGHTGFGLGEGVVRLYEYAPHLASGGTRLVLKTEFQTSSAATGCVGLHGRWLSDSELRGREEGRNKLLLAKANGALESLSSVDERVAKRLHLLQGQLVRSVMHTAALNPRAFRAVRNDFVSRPLAKGVLDARALDGFTWLSRPKMLEAVRTLKGLWDGLDTIKPDQKRKRQEEDEEEEAEEEDFDRQEQLRLQSEHKRVQLVLKDLLRLRLGFEQV</sequence>
<feature type="domain" description="RSE1/DDB1/CPSF1 first beta-propeller" evidence="5">
    <location>
        <begin position="5"/>
        <end position="394"/>
    </location>
</feature>
<feature type="compositionally biased region" description="Basic and acidic residues" evidence="3">
    <location>
        <begin position="398"/>
        <end position="409"/>
    </location>
</feature>
<evidence type="ECO:0000256" key="1">
    <source>
        <dbReference type="ARBA" id="ARBA00004123"/>
    </source>
</evidence>
<dbReference type="GeneID" id="27417040"/>
<evidence type="ECO:0000313" key="6">
    <source>
        <dbReference type="EMBL" id="EST09225.1"/>
    </source>
</evidence>
<proteinExistence type="predicted"/>
<dbReference type="Pfam" id="PF10433">
    <property type="entry name" value="Beta-prop_RSE1_1st"/>
    <property type="match status" value="1"/>
</dbReference>
<dbReference type="HOGENOM" id="CLU_002414_0_0_1"/>
<accession>V5EUY8</accession>
<dbReference type="OMA" id="GQVTQGW"/>
<evidence type="ECO:0000313" key="7">
    <source>
        <dbReference type="Proteomes" id="UP000019377"/>
    </source>
</evidence>
<feature type="region of interest" description="Disordered" evidence="3">
    <location>
        <begin position="1441"/>
        <end position="1465"/>
    </location>
</feature>
<dbReference type="InterPro" id="IPR004871">
    <property type="entry name" value="RSE1/DDB1/CPSF1_C"/>
</dbReference>
<evidence type="ECO:0000259" key="4">
    <source>
        <dbReference type="Pfam" id="PF03178"/>
    </source>
</evidence>
<dbReference type="GO" id="GO:0003676">
    <property type="term" value="F:nucleic acid binding"/>
    <property type="evidence" value="ECO:0007669"/>
    <property type="project" value="InterPro"/>
</dbReference>
<feature type="compositionally biased region" description="Acidic residues" evidence="3">
    <location>
        <begin position="1449"/>
        <end position="1461"/>
    </location>
</feature>
<evidence type="ECO:0000256" key="3">
    <source>
        <dbReference type="SAM" id="MobiDB-lite"/>
    </source>
</evidence>
<evidence type="ECO:0000256" key="2">
    <source>
        <dbReference type="ARBA" id="ARBA00023242"/>
    </source>
</evidence>
<gene>
    <name evidence="6" type="ORF">PSEUBRA_SCAF12g01780</name>
</gene>
<feature type="domain" description="RSE1/DDB1/CPSF1 C-terminal" evidence="4">
    <location>
        <begin position="1079"/>
        <end position="1413"/>
    </location>
</feature>